<organism evidence="1 2">
    <name type="scientific">Roseivirga thermotolerans</name>
    <dbReference type="NCBI Taxonomy" id="1758176"/>
    <lineage>
        <taxon>Bacteria</taxon>
        <taxon>Pseudomonadati</taxon>
        <taxon>Bacteroidota</taxon>
        <taxon>Cytophagia</taxon>
        <taxon>Cytophagales</taxon>
        <taxon>Roseivirgaceae</taxon>
        <taxon>Roseivirga</taxon>
    </lineage>
</organism>
<reference evidence="2" key="1">
    <citation type="journal article" date="2019" name="Int. J. Syst. Evol. Microbiol.">
        <title>The Global Catalogue of Microorganisms (GCM) 10K type strain sequencing project: providing services to taxonomists for standard genome sequencing and annotation.</title>
        <authorList>
            <consortium name="The Broad Institute Genomics Platform"/>
            <consortium name="The Broad Institute Genome Sequencing Center for Infectious Disease"/>
            <person name="Wu L."/>
            <person name="Ma J."/>
        </authorList>
    </citation>
    <scope>NUCLEOTIDE SEQUENCE [LARGE SCALE GENOMIC DNA]</scope>
    <source>
        <strain evidence="2">CGMCC 1.15111</strain>
    </source>
</reference>
<dbReference type="Proteomes" id="UP000658258">
    <property type="component" value="Unassembled WGS sequence"/>
</dbReference>
<comment type="caution">
    <text evidence="1">The sequence shown here is derived from an EMBL/GenBank/DDBJ whole genome shotgun (WGS) entry which is preliminary data.</text>
</comment>
<protein>
    <recommendedName>
        <fullName evidence="3">Secretion system C-terminal sorting domain-containing protein</fullName>
    </recommendedName>
</protein>
<dbReference type="InterPro" id="IPR015943">
    <property type="entry name" value="WD40/YVTN_repeat-like_dom_sf"/>
</dbReference>
<proteinExistence type="predicted"/>
<evidence type="ECO:0000313" key="1">
    <source>
        <dbReference type="EMBL" id="GHE50947.1"/>
    </source>
</evidence>
<dbReference type="NCBIfam" id="TIGR04183">
    <property type="entry name" value="Por_Secre_tail"/>
    <property type="match status" value="1"/>
</dbReference>
<name>A0ABQ3HZK6_9BACT</name>
<dbReference type="SUPFAM" id="SSF110296">
    <property type="entry name" value="Oligoxyloglucan reducing end-specific cellobiohydrolase"/>
    <property type="match status" value="2"/>
</dbReference>
<sequence>MGAIPTELMDRLEEDESENPIERLEFEMGQLVDPRTGRLPENIYERELEYAKTKLSQAVNASPSSVSPFSFGKQAKAQNSQNFTNVGPYNIGGRTRAVVIDATDENIIVAGGIAGGVWKSTDQGQTWARKSGLQQHPAITSIVQDTRTGKTNEWYYSTGEFTGNSASASGAFYLGNGIYKSTDGGETWSLIQATAKAGTSESDVVTSTDRFSIIHQLAIDKSASSGTEIYAAGLSEIIRSTDGFETFEVVLGANNTGNNFSDVAVSSSGKVYAAIANSSFNGNNREDGFYKSDDGLSWTKIQPPSNFPSSFDRFEIAIDPNDENKVYFVSGNRLFAYNESANFWTDLSANINVSTGDVGAGHGSQGGYDLYAAVHPSDPNVIFLGGVNLIRSTNGFGTTAQTKQVGGYNNDNNPNSFPRYPNHHPDNHAYAFFPSNPNRMISATDGGLHLTENNKANVSANNPITWKSLNNGYITTQFYHADIHQFDLGDPQLAGGMQDNGTWAKFTSNAKENWVEVFGGDGAFTAINYNSIFASSQRGNLIRYELQGNEYNFVGNISPTDNDSDYLFVNPYHVNPVHQDQVFVAARGRVFFTNDVRNNPGEGQWSTIINTNLATQQVSALDVSFQPEGVLYFGTRQGGVYKVANTKDLADQTEAQLISNGLPFANISGIAVDPQDADKVIVTYSNYGLVSVWYTENGGQSWHSISGNLEENPDGSGAGPSVRAVEIMPDGAGGNYYFVGTSVGLYMTKALDGDNTVWTQQASQSIGNVVVANIVARPVEGMIMVSTHGNGCFYGYYDVEGVVANINYSVSENGRAVTLRGNISYNASFPMSYQWLRNGQEIDGANSAELTVAEGGDYQLRLGIQGVEGTGLSNVVSLNLDGQAPKIVSINRFNPATEATDGTSVEFEVTFDEEVINISADDFETTGTASGVVDNVAVVTAGQVFRVAVRDIGGSGTLGLGVAASNDIEDTSGNAFAGTIESEQTYTITDVTAPGASLTRNDPGTEVTNQNTVSFTLTFTENVQNMDISDLELSSSAPSAEISELLAVTGTRVFTVTVSNIAADGVIDINFVSSQDVQDLAGNDFDGSFTQKETYTIENVIASIDNELIQNATTIVVDANPSNGVFHLVLPRTFSGAVSYQVIDAQGRSVTMNEVKQYQRGAQIRLDLRSSADGVYIFEAVNANRKASVKLLKRSR</sequence>
<dbReference type="PANTHER" id="PTHR43739">
    <property type="entry name" value="XYLOGLUCANASE (EUROFUNG)"/>
    <property type="match status" value="1"/>
</dbReference>
<dbReference type="CDD" id="cd15482">
    <property type="entry name" value="Sialidase_non-viral"/>
    <property type="match status" value="1"/>
</dbReference>
<dbReference type="InterPro" id="IPR026444">
    <property type="entry name" value="Secre_tail"/>
</dbReference>
<gene>
    <name evidence="1" type="ORF">GCM10011340_01230</name>
</gene>
<dbReference type="InterPro" id="IPR052025">
    <property type="entry name" value="Xyloglucanase_GH74"/>
</dbReference>
<dbReference type="EMBL" id="BNAG01000001">
    <property type="protein sequence ID" value="GHE50947.1"/>
    <property type="molecule type" value="Genomic_DNA"/>
</dbReference>
<keyword evidence="2" id="KW-1185">Reference proteome</keyword>
<evidence type="ECO:0000313" key="2">
    <source>
        <dbReference type="Proteomes" id="UP000658258"/>
    </source>
</evidence>
<dbReference type="PANTHER" id="PTHR43739:SF5">
    <property type="entry name" value="EXO-ALPHA-SIALIDASE"/>
    <property type="match status" value="1"/>
</dbReference>
<evidence type="ECO:0008006" key="3">
    <source>
        <dbReference type="Google" id="ProtNLM"/>
    </source>
</evidence>
<accession>A0ABQ3HZK6</accession>
<dbReference type="Gene3D" id="2.130.10.10">
    <property type="entry name" value="YVTN repeat-like/Quinoprotein amine dehydrogenase"/>
    <property type="match status" value="4"/>
</dbReference>